<reference evidence="2 3" key="1">
    <citation type="submission" date="2021-11" db="EMBL/GenBank/DDBJ databases">
        <title>Black yeast isolated from Biological Soil Crust.</title>
        <authorList>
            <person name="Kurbessoian T."/>
        </authorList>
    </citation>
    <scope>NUCLEOTIDE SEQUENCE [LARGE SCALE GENOMIC DNA]</scope>
    <source>
        <strain evidence="2 3">CCFEE 5522</strain>
    </source>
</reference>
<dbReference type="Proteomes" id="UP001324427">
    <property type="component" value="Unassembled WGS sequence"/>
</dbReference>
<sequence>MDTTKPPKITEERNLEYLGWLVTERRIESNSERRTSCVFDGMTALEVKEALNHFHTNPQDLPGKKRFGAWLPANAVVKVDFDEGVLERRLYWAPERQCVDEHVSPKASFADICASDPRDDGQGVAIGHSHWSPSRDAPVDALHRP</sequence>
<name>A0AAV9JBA9_9PEZI</name>
<dbReference type="AlphaFoldDB" id="A0AAV9JBA9"/>
<evidence type="ECO:0000313" key="3">
    <source>
        <dbReference type="Proteomes" id="UP001324427"/>
    </source>
</evidence>
<evidence type="ECO:0000313" key="2">
    <source>
        <dbReference type="EMBL" id="KAK4542094.1"/>
    </source>
</evidence>
<accession>A0AAV9JBA9</accession>
<evidence type="ECO:0000256" key="1">
    <source>
        <dbReference type="SAM" id="MobiDB-lite"/>
    </source>
</evidence>
<organism evidence="2 3">
    <name type="scientific">Oleoguttula mirabilis</name>
    <dbReference type="NCBI Taxonomy" id="1507867"/>
    <lineage>
        <taxon>Eukaryota</taxon>
        <taxon>Fungi</taxon>
        <taxon>Dikarya</taxon>
        <taxon>Ascomycota</taxon>
        <taxon>Pezizomycotina</taxon>
        <taxon>Dothideomycetes</taxon>
        <taxon>Dothideomycetidae</taxon>
        <taxon>Mycosphaerellales</taxon>
        <taxon>Teratosphaeriaceae</taxon>
        <taxon>Oleoguttula</taxon>
    </lineage>
</organism>
<dbReference type="EMBL" id="JAVFHQ010000045">
    <property type="protein sequence ID" value="KAK4542094.1"/>
    <property type="molecule type" value="Genomic_DNA"/>
</dbReference>
<gene>
    <name evidence="2" type="ORF">LTR36_007125</name>
</gene>
<keyword evidence="3" id="KW-1185">Reference proteome</keyword>
<proteinExistence type="predicted"/>
<comment type="caution">
    <text evidence="2">The sequence shown here is derived from an EMBL/GenBank/DDBJ whole genome shotgun (WGS) entry which is preliminary data.</text>
</comment>
<feature type="region of interest" description="Disordered" evidence="1">
    <location>
        <begin position="123"/>
        <end position="145"/>
    </location>
</feature>
<protein>
    <submittedName>
        <fullName evidence="2">Uncharacterized protein</fullName>
    </submittedName>
</protein>